<accession>A0A5B8G714</accession>
<dbReference type="GO" id="GO:0015833">
    <property type="term" value="P:peptide transport"/>
    <property type="evidence" value="ECO:0007669"/>
    <property type="project" value="TreeGrafter"/>
</dbReference>
<evidence type="ECO:0000256" key="3">
    <source>
        <dbReference type="ARBA" id="ARBA00022448"/>
    </source>
</evidence>
<keyword evidence="7" id="KW-0614">Plasmid</keyword>
<dbReference type="PANTHER" id="PTHR30290:SF9">
    <property type="entry name" value="OLIGOPEPTIDE-BINDING PROTEIN APPA"/>
    <property type="match status" value="1"/>
</dbReference>
<keyword evidence="8" id="KW-1185">Reference proteome</keyword>
<evidence type="ECO:0000313" key="7">
    <source>
        <dbReference type="EMBL" id="QDL94973.1"/>
    </source>
</evidence>
<dbReference type="CDD" id="cd08515">
    <property type="entry name" value="PBP2_NikA_DppA_OppA_like_10"/>
    <property type="match status" value="1"/>
</dbReference>
<dbReference type="PANTHER" id="PTHR30290">
    <property type="entry name" value="PERIPLASMIC BINDING COMPONENT OF ABC TRANSPORTER"/>
    <property type="match status" value="1"/>
</dbReference>
<dbReference type="RefSeq" id="WP_138579003.1">
    <property type="nucleotide sequence ID" value="NZ_CP040824.1"/>
</dbReference>
<geneLocation type="plasmid" evidence="8">
    <name>pd4m1f</name>
</geneLocation>
<name>A0A5B8G714_9RHOB</name>
<evidence type="ECO:0000313" key="8">
    <source>
        <dbReference type="Proteomes" id="UP000305888"/>
    </source>
</evidence>
<dbReference type="KEGG" id="ppru:FDP22_24250"/>
<evidence type="ECO:0000259" key="6">
    <source>
        <dbReference type="Pfam" id="PF00496"/>
    </source>
</evidence>
<feature type="domain" description="Solute-binding protein family 5" evidence="6">
    <location>
        <begin position="73"/>
        <end position="430"/>
    </location>
</feature>
<dbReference type="EMBL" id="CP040824">
    <property type="protein sequence ID" value="QDL94973.1"/>
    <property type="molecule type" value="Genomic_DNA"/>
</dbReference>
<sequence length="506" mass="56311">MKPSALLLSTALTALSLGTATTALADKASDTLNLAFSKELETVDVYFNTAREGLLMDHAVWDGLLYRNPETGEYEGNLATEWTWIDDVTMEFKLRQGVKFHNGEPFTADDVVYTVGFVTNPENGVKNTATVGWMDHAEKIDDYTVRIILKAPFPAAEEYLAGPLAMYPDEYYAEVGPTGMGMKPVGTGPMKITELEPGKHYTLERNDDYFDGPKGHSAIAKVDIRTIPDVNTQIAEFFNGTLDFLWNVPADQAEKLGQMDAYTVVNAPAMRIGYLTMDAAGRADPEGPMTKEKVRQAIYHAIDRQTILDALVKGSSKVIDSACAPVQFACAQDLPTYDYDPEKAKALLAEAGYPDGFTIDFYAYRDRPYAEAMMGYLEAVGIKTNLVYMQYSALREKRMKGEVPLSFLTWGSNSVADASASTGEFFTGSDRDDAQDPEIIKWIGEADSTTDREKRKALYKQVLTKIVDEAYWVPLFTYNVNYVLGPDVAYTPTDDEIVRFYAFDWK</sequence>
<dbReference type="GO" id="GO:1904680">
    <property type="term" value="F:peptide transmembrane transporter activity"/>
    <property type="evidence" value="ECO:0007669"/>
    <property type="project" value="TreeGrafter"/>
</dbReference>
<keyword evidence="3" id="KW-0813">Transport</keyword>
<proteinExistence type="inferred from homology"/>
<feature type="chain" id="PRO_5023075218" evidence="5">
    <location>
        <begin position="26"/>
        <end position="506"/>
    </location>
</feature>
<dbReference type="InterPro" id="IPR039424">
    <property type="entry name" value="SBP_5"/>
</dbReference>
<comment type="subcellular location">
    <subcellularLocation>
        <location evidence="1">Periplasm</location>
    </subcellularLocation>
</comment>
<dbReference type="PIRSF" id="PIRSF002741">
    <property type="entry name" value="MppA"/>
    <property type="match status" value="1"/>
</dbReference>
<dbReference type="InterPro" id="IPR030678">
    <property type="entry name" value="Peptide/Ni-bd"/>
</dbReference>
<gene>
    <name evidence="7" type="ORF">FDP22_24250</name>
</gene>
<evidence type="ECO:0000256" key="4">
    <source>
        <dbReference type="ARBA" id="ARBA00022729"/>
    </source>
</evidence>
<protein>
    <submittedName>
        <fullName evidence="7">ABC transporter substrate-binding protein</fullName>
    </submittedName>
</protein>
<dbReference type="Gene3D" id="3.40.190.10">
    <property type="entry name" value="Periplasmic binding protein-like II"/>
    <property type="match status" value="1"/>
</dbReference>
<dbReference type="AlphaFoldDB" id="A0A5B8G714"/>
<dbReference type="OrthoDB" id="9803988at2"/>
<evidence type="ECO:0000256" key="2">
    <source>
        <dbReference type="ARBA" id="ARBA00005695"/>
    </source>
</evidence>
<feature type="signal peptide" evidence="5">
    <location>
        <begin position="1"/>
        <end position="25"/>
    </location>
</feature>
<dbReference type="Gene3D" id="3.10.105.10">
    <property type="entry name" value="Dipeptide-binding Protein, Domain 3"/>
    <property type="match status" value="1"/>
</dbReference>
<organism evidence="7 8">
    <name type="scientific">Paroceanicella profunda</name>
    <dbReference type="NCBI Taxonomy" id="2579971"/>
    <lineage>
        <taxon>Bacteria</taxon>
        <taxon>Pseudomonadati</taxon>
        <taxon>Pseudomonadota</taxon>
        <taxon>Alphaproteobacteria</taxon>
        <taxon>Rhodobacterales</taxon>
        <taxon>Paracoccaceae</taxon>
        <taxon>Paroceanicella</taxon>
    </lineage>
</organism>
<dbReference type="Proteomes" id="UP000305888">
    <property type="component" value="Plasmid pD4M1F"/>
</dbReference>
<evidence type="ECO:0000256" key="1">
    <source>
        <dbReference type="ARBA" id="ARBA00004418"/>
    </source>
</evidence>
<dbReference type="GO" id="GO:0030288">
    <property type="term" value="C:outer membrane-bounded periplasmic space"/>
    <property type="evidence" value="ECO:0007669"/>
    <property type="project" value="UniProtKB-ARBA"/>
</dbReference>
<comment type="similarity">
    <text evidence="2">Belongs to the bacterial solute-binding protein 5 family.</text>
</comment>
<keyword evidence="4 5" id="KW-0732">Signal</keyword>
<reference evidence="7 8" key="1">
    <citation type="submission" date="2019-06" db="EMBL/GenBank/DDBJ databases">
        <title>Genome sequence of Rhodobacteraceae bacterium D4M1.</title>
        <authorList>
            <person name="Cao J."/>
        </authorList>
    </citation>
    <scope>NUCLEOTIDE SEQUENCE [LARGE SCALE GENOMIC DNA]</scope>
    <source>
        <strain evidence="7 8">D4M1</strain>
        <plasmid evidence="8">pd4m1f</plasmid>
    </source>
</reference>
<dbReference type="SUPFAM" id="SSF53850">
    <property type="entry name" value="Periplasmic binding protein-like II"/>
    <property type="match status" value="1"/>
</dbReference>
<dbReference type="GO" id="GO:0043190">
    <property type="term" value="C:ATP-binding cassette (ABC) transporter complex"/>
    <property type="evidence" value="ECO:0007669"/>
    <property type="project" value="InterPro"/>
</dbReference>
<dbReference type="Gene3D" id="3.90.76.10">
    <property type="entry name" value="Dipeptide-binding Protein, Domain 1"/>
    <property type="match status" value="1"/>
</dbReference>
<dbReference type="InterPro" id="IPR000914">
    <property type="entry name" value="SBP_5_dom"/>
</dbReference>
<dbReference type="Pfam" id="PF00496">
    <property type="entry name" value="SBP_bac_5"/>
    <property type="match status" value="1"/>
</dbReference>
<evidence type="ECO:0000256" key="5">
    <source>
        <dbReference type="SAM" id="SignalP"/>
    </source>
</evidence>